<keyword evidence="3 6" id="KW-0808">Transferase</keyword>
<name>A0A166A1Y9_9EURY</name>
<accession>A0A166A1Y9</accession>
<dbReference type="AlphaFoldDB" id="A0A166A1Y9"/>
<dbReference type="PANTHER" id="PTHR43179">
    <property type="entry name" value="RHAMNOSYLTRANSFERASE WBBL"/>
    <property type="match status" value="1"/>
</dbReference>
<feature type="domain" description="Glycosyltransferase 2-like" evidence="5">
    <location>
        <begin position="10"/>
        <end position="196"/>
    </location>
</feature>
<dbReference type="CDD" id="cd04186">
    <property type="entry name" value="GT_2_like_c"/>
    <property type="match status" value="1"/>
</dbReference>
<dbReference type="GO" id="GO:0102096">
    <property type="term" value="F:decaprenyl-N-acetyl-alpha-D-glucosaminyl-pyrophosphate:dTDP-alpha-L-rhamnose rhamnosyltransferase activity"/>
    <property type="evidence" value="ECO:0007669"/>
    <property type="project" value="UniProtKB-EC"/>
</dbReference>
<keyword evidence="4" id="KW-1133">Transmembrane helix</keyword>
<evidence type="ECO:0000256" key="3">
    <source>
        <dbReference type="ARBA" id="ARBA00022679"/>
    </source>
</evidence>
<keyword evidence="4" id="KW-0812">Transmembrane</keyword>
<evidence type="ECO:0000313" key="7">
    <source>
        <dbReference type="Proteomes" id="UP000077245"/>
    </source>
</evidence>
<dbReference type="SUPFAM" id="SSF53448">
    <property type="entry name" value="Nucleotide-diphospho-sugar transferases"/>
    <property type="match status" value="1"/>
</dbReference>
<dbReference type="OrthoDB" id="46222at2157"/>
<evidence type="ECO:0000256" key="2">
    <source>
        <dbReference type="ARBA" id="ARBA00022676"/>
    </source>
</evidence>
<keyword evidence="4" id="KW-0472">Membrane</keyword>
<proteinExistence type="inferred from homology"/>
<dbReference type="PATRIC" id="fig|49547.3.peg.1521"/>
<keyword evidence="7" id="KW-1185">Reference proteome</keyword>
<dbReference type="InterPro" id="IPR001173">
    <property type="entry name" value="Glyco_trans_2-like"/>
</dbReference>
<feature type="transmembrane region" description="Helical" evidence="4">
    <location>
        <begin position="264"/>
        <end position="284"/>
    </location>
</feature>
<evidence type="ECO:0000313" key="6">
    <source>
        <dbReference type="EMBL" id="KZX11463.1"/>
    </source>
</evidence>
<comment type="caution">
    <text evidence="6">The sequence shown here is derived from an EMBL/GenBank/DDBJ whole genome shotgun (WGS) entry which is preliminary data.</text>
</comment>
<sequence length="337" mass="39337">MKHKTSKIAVVIPNYNDLKYLKNCLKSIEKAKFDDLNIIIVDNGSDEETIRYLNDKVSKNPNHKTNQLKRLKYHLISNKKNLGFSKAVNQGIEYSNILNIEYICLLNNDLEIDENYFIKILEAIENDDTIFSVSSKMIRYYERDIIDDAGDEYTILGWTYKNGDGKEINKFNKIYEVFSSCGGAAIYRKDILDKIGYFDEDYFIYLEDIDLGYRSQIYGYKNVFCPYAKVYHIVSGASGGKYNEFKAEIAARNNIYLIHKNMPWPQIVLNIGFLAVGFLIKYLFFIKKGYGNLYLNGLKKGIRKSKKIKKVKFNKSNLLNYFKIEYKLIINCFKLLK</sequence>
<dbReference type="Proteomes" id="UP000077245">
    <property type="component" value="Unassembled WGS sequence"/>
</dbReference>
<dbReference type="RefSeq" id="WP_067092003.1">
    <property type="nucleotide sequence ID" value="NZ_LWMV01000187.1"/>
</dbReference>
<dbReference type="PANTHER" id="PTHR43179:SF12">
    <property type="entry name" value="GALACTOFURANOSYLTRANSFERASE GLFT2"/>
    <property type="match status" value="1"/>
</dbReference>
<comment type="similarity">
    <text evidence="1">Belongs to the glycosyltransferase 2 family.</text>
</comment>
<dbReference type="EC" id="2.4.1.289" evidence="6"/>
<dbReference type="STRING" id="49547.MBCUR_14230"/>
<dbReference type="EMBL" id="LWMV01000187">
    <property type="protein sequence ID" value="KZX11463.1"/>
    <property type="molecule type" value="Genomic_DNA"/>
</dbReference>
<protein>
    <submittedName>
        <fullName evidence="6">N-acetylglucosaminyl-diphospho-decaprenol L-rhamnosyltransferase</fullName>
        <ecNumber evidence="6">2.4.1.289</ecNumber>
    </submittedName>
</protein>
<dbReference type="Gene3D" id="3.90.550.10">
    <property type="entry name" value="Spore Coat Polysaccharide Biosynthesis Protein SpsA, Chain A"/>
    <property type="match status" value="1"/>
</dbReference>
<evidence type="ECO:0000256" key="4">
    <source>
        <dbReference type="SAM" id="Phobius"/>
    </source>
</evidence>
<dbReference type="Pfam" id="PF00535">
    <property type="entry name" value="Glycos_transf_2"/>
    <property type="match status" value="1"/>
</dbReference>
<organism evidence="6 7">
    <name type="scientific">Methanobrevibacter curvatus</name>
    <dbReference type="NCBI Taxonomy" id="49547"/>
    <lineage>
        <taxon>Archaea</taxon>
        <taxon>Methanobacteriati</taxon>
        <taxon>Methanobacteriota</taxon>
        <taxon>Methanomada group</taxon>
        <taxon>Methanobacteria</taxon>
        <taxon>Methanobacteriales</taxon>
        <taxon>Methanobacteriaceae</taxon>
        <taxon>Methanobrevibacter</taxon>
    </lineage>
</organism>
<dbReference type="InterPro" id="IPR029044">
    <property type="entry name" value="Nucleotide-diphossugar_trans"/>
</dbReference>
<gene>
    <name evidence="6" type="primary">wbbL_2</name>
    <name evidence="6" type="ORF">MBCUR_14230</name>
</gene>
<keyword evidence="2 6" id="KW-0328">Glycosyltransferase</keyword>
<evidence type="ECO:0000256" key="1">
    <source>
        <dbReference type="ARBA" id="ARBA00006739"/>
    </source>
</evidence>
<evidence type="ECO:0000259" key="5">
    <source>
        <dbReference type="Pfam" id="PF00535"/>
    </source>
</evidence>
<reference evidence="6 7" key="1">
    <citation type="submission" date="2016-04" db="EMBL/GenBank/DDBJ databases">
        <title>Genome sequence of Methanobrevibacter curvatus DSM 11111.</title>
        <authorList>
            <person name="Poehlein A."/>
            <person name="Seedorf H."/>
            <person name="Daniel R."/>
        </authorList>
    </citation>
    <scope>NUCLEOTIDE SEQUENCE [LARGE SCALE GENOMIC DNA]</scope>
    <source>
        <strain evidence="6 7">DSM 11111</strain>
    </source>
</reference>